<dbReference type="InterPro" id="IPR039987">
    <property type="entry name" value="PGRL1"/>
</dbReference>
<name>A0A2K3JM70_TRIPR</name>
<evidence type="ECO:0000313" key="3">
    <source>
        <dbReference type="Proteomes" id="UP000236291"/>
    </source>
</evidence>
<dbReference type="AlphaFoldDB" id="A0A2K3JM70"/>
<feature type="non-terminal residue" evidence="2">
    <location>
        <position position="1"/>
    </location>
</feature>
<feature type="signal peptide" evidence="1">
    <location>
        <begin position="1"/>
        <end position="21"/>
    </location>
</feature>
<sequence>ESPPLLLAIITMFTATKVAFTLTPPRLCTAPPTPSIPISSSFSRPQFTSRHLCLRRRLFLLSPKATADQGNVEGDGVVDSNVLPYCSIDQKKVKKSVGELEQEFLQALQLVA</sequence>
<proteinExistence type="predicted"/>
<dbReference type="PANTHER" id="PTHR31032:SF1">
    <property type="entry name" value="PGR5-LIKE PROTEIN 1B, CHLOROPLASTIC"/>
    <property type="match status" value="1"/>
</dbReference>
<keyword evidence="1" id="KW-0732">Signal</keyword>
<dbReference type="GO" id="GO:0016730">
    <property type="term" value="F:oxidoreductase activity, acting on iron-sulfur proteins as donors"/>
    <property type="evidence" value="ECO:0007669"/>
    <property type="project" value="InterPro"/>
</dbReference>
<gene>
    <name evidence="2" type="ORF">L195_g048740</name>
</gene>
<feature type="chain" id="PRO_5014386050" evidence="1">
    <location>
        <begin position="22"/>
        <end position="112"/>
    </location>
</feature>
<evidence type="ECO:0000256" key="1">
    <source>
        <dbReference type="SAM" id="SignalP"/>
    </source>
</evidence>
<dbReference type="STRING" id="57577.A0A2K3JM70"/>
<protein>
    <submittedName>
        <fullName evidence="2">PGR5-like protein 1A</fullName>
    </submittedName>
</protein>
<dbReference type="Proteomes" id="UP000236291">
    <property type="component" value="Unassembled WGS sequence"/>
</dbReference>
<organism evidence="2 3">
    <name type="scientific">Trifolium pratense</name>
    <name type="common">Red clover</name>
    <dbReference type="NCBI Taxonomy" id="57577"/>
    <lineage>
        <taxon>Eukaryota</taxon>
        <taxon>Viridiplantae</taxon>
        <taxon>Streptophyta</taxon>
        <taxon>Embryophyta</taxon>
        <taxon>Tracheophyta</taxon>
        <taxon>Spermatophyta</taxon>
        <taxon>Magnoliopsida</taxon>
        <taxon>eudicotyledons</taxon>
        <taxon>Gunneridae</taxon>
        <taxon>Pentapetalae</taxon>
        <taxon>rosids</taxon>
        <taxon>fabids</taxon>
        <taxon>Fabales</taxon>
        <taxon>Fabaceae</taxon>
        <taxon>Papilionoideae</taxon>
        <taxon>50 kb inversion clade</taxon>
        <taxon>NPAAA clade</taxon>
        <taxon>Hologalegina</taxon>
        <taxon>IRL clade</taxon>
        <taxon>Trifolieae</taxon>
        <taxon>Trifolium</taxon>
    </lineage>
</organism>
<comment type="caution">
    <text evidence="2">The sequence shown here is derived from an EMBL/GenBank/DDBJ whole genome shotgun (WGS) entry which is preliminary data.</text>
</comment>
<dbReference type="ExpressionAtlas" id="A0A2K3JM70">
    <property type="expression patterns" value="baseline"/>
</dbReference>
<evidence type="ECO:0000313" key="2">
    <source>
        <dbReference type="EMBL" id="PNX55114.1"/>
    </source>
</evidence>
<reference evidence="2 3" key="1">
    <citation type="journal article" date="2014" name="Am. J. Bot.">
        <title>Genome assembly and annotation for red clover (Trifolium pratense; Fabaceae).</title>
        <authorList>
            <person name="Istvanek J."/>
            <person name="Jaros M."/>
            <person name="Krenek A."/>
            <person name="Repkova J."/>
        </authorList>
    </citation>
    <scope>NUCLEOTIDE SEQUENCE [LARGE SCALE GENOMIC DNA]</scope>
    <source>
        <strain evidence="3">cv. Tatra</strain>
        <tissue evidence="2">Young leaves</tissue>
    </source>
</reference>
<dbReference type="EMBL" id="ASHM01070335">
    <property type="protein sequence ID" value="PNX55114.1"/>
    <property type="molecule type" value="Genomic_DNA"/>
</dbReference>
<reference evidence="2 3" key="2">
    <citation type="journal article" date="2017" name="Front. Plant Sci.">
        <title>Gene Classification and Mining of Molecular Markers Useful in Red Clover (Trifolium pratense) Breeding.</title>
        <authorList>
            <person name="Istvanek J."/>
            <person name="Dluhosova J."/>
            <person name="Dluhos P."/>
            <person name="Patkova L."/>
            <person name="Nedelnik J."/>
            <person name="Repkova J."/>
        </authorList>
    </citation>
    <scope>NUCLEOTIDE SEQUENCE [LARGE SCALE GENOMIC DNA]</scope>
    <source>
        <strain evidence="3">cv. Tatra</strain>
        <tissue evidence="2">Young leaves</tissue>
    </source>
</reference>
<dbReference type="GO" id="GO:0009535">
    <property type="term" value="C:chloroplast thylakoid membrane"/>
    <property type="evidence" value="ECO:0007669"/>
    <property type="project" value="InterPro"/>
</dbReference>
<accession>A0A2K3JM70</accession>
<dbReference type="PANTHER" id="PTHR31032">
    <property type="entry name" value="PGR5-LIKE PROTEIN 1B, CHLOROPLASTIC"/>
    <property type="match status" value="1"/>
</dbReference>
<dbReference type="GO" id="GO:0009773">
    <property type="term" value="P:photosynthetic electron transport in photosystem I"/>
    <property type="evidence" value="ECO:0007669"/>
    <property type="project" value="InterPro"/>
</dbReference>